<protein>
    <submittedName>
        <fullName evidence="1">Uncharacterized protein</fullName>
    </submittedName>
</protein>
<keyword evidence="2" id="KW-1185">Reference proteome</keyword>
<evidence type="ECO:0000313" key="1">
    <source>
        <dbReference type="EMBL" id="GIJ66916.1"/>
    </source>
</evidence>
<dbReference type="AlphaFoldDB" id="A0A8J3ZNH8"/>
<accession>A0A8J3ZNH8</accession>
<gene>
    <name evidence="1" type="ORF">Voc01_018330</name>
</gene>
<proteinExistence type="predicted"/>
<name>A0A8J3ZNH8_9ACTN</name>
<comment type="caution">
    <text evidence="1">The sequence shown here is derived from an EMBL/GenBank/DDBJ whole genome shotgun (WGS) entry which is preliminary data.</text>
</comment>
<dbReference type="Proteomes" id="UP000635606">
    <property type="component" value="Unassembled WGS sequence"/>
</dbReference>
<sequence length="187" mass="20437">MTVMELELARHDWAAFTGRGAATEHLPRALRHLFAATDADAVRHHAEYIRHCAADDGLLADVSPAIAAALVHGIWTGASPGRDEALDILTDIAHARVSDLEPDAYGIVSEADCMAEIARGLPVYAEILEVGEGPVDACVDLIFTCGDHDPWTRDRAISYFTQALALHRLRSHHDQLRACLTELERRG</sequence>
<reference evidence="1" key="1">
    <citation type="submission" date="2021-01" db="EMBL/GenBank/DDBJ databases">
        <title>Whole genome shotgun sequence of Virgisporangium ochraceum NBRC 16418.</title>
        <authorList>
            <person name="Komaki H."/>
            <person name="Tamura T."/>
        </authorList>
    </citation>
    <scope>NUCLEOTIDE SEQUENCE</scope>
    <source>
        <strain evidence="1">NBRC 16418</strain>
    </source>
</reference>
<dbReference type="EMBL" id="BOPH01000022">
    <property type="protein sequence ID" value="GIJ66916.1"/>
    <property type="molecule type" value="Genomic_DNA"/>
</dbReference>
<evidence type="ECO:0000313" key="2">
    <source>
        <dbReference type="Proteomes" id="UP000635606"/>
    </source>
</evidence>
<organism evidence="1 2">
    <name type="scientific">Virgisporangium ochraceum</name>
    <dbReference type="NCBI Taxonomy" id="65505"/>
    <lineage>
        <taxon>Bacteria</taxon>
        <taxon>Bacillati</taxon>
        <taxon>Actinomycetota</taxon>
        <taxon>Actinomycetes</taxon>
        <taxon>Micromonosporales</taxon>
        <taxon>Micromonosporaceae</taxon>
        <taxon>Virgisporangium</taxon>
    </lineage>
</organism>